<proteinExistence type="predicted"/>
<evidence type="ECO:0000313" key="1">
    <source>
        <dbReference type="EMBL" id="KAJ1674665.1"/>
    </source>
</evidence>
<name>A0ACC1HH21_9FUNG</name>
<dbReference type="Proteomes" id="UP001145114">
    <property type="component" value="Unassembled WGS sequence"/>
</dbReference>
<gene>
    <name evidence="1" type="primary">prp1</name>
    <name evidence="1" type="ORF">EV182_002814</name>
</gene>
<sequence>MVQVDKDFLGKPAPPNYVAGLGRGATGFTTRTDIGPARDSGLNDKIPASSAAGGEDEGNDRYQDPDNETGLFNTAPYEQDDEEADRIWLTIEERMDSRRRKQREENERRERERLQRENPLLSDQFGDLKRQLGQLSEGEWAAIPEATNLSGKRRKKEPKMERYSAVPDSMLMTDFREIGQARDKMLEMRLDQMKGDSVSGKTTIDPKGYLTSLNSSTVLTAAEIGDVQKARQLLKSVTVTNPKHAPGWIAMARLEEVAQKMGAARTVIAKGCEECPKSEDVWLEAARLNTRENAKVILASAVRELPKSVRIWMTAADLEDDVKKKRRVLRRALEFVPTSVQLWKAAVSLEEPENAKVLLSRAVELVPLSVELWLALAKLEKYEDARRVINQARKAVPTSHEIWFAAAQLEEQQGHEDMVDRIIPRAVLELAKRGTTFKRERWIKEAEIMEESGSLMVCRAIIRATANVDLEENDAGRADIWVSEAEGCQASGHIECARVLFSVALKEYPKDPDLWIGAADLESESGTVETLLELLEKAVENCTEDETLWLMLAKEKWKRAEDVDGARRVLLKALEVNPASEAIWLAAIKIEITEREYERARVLLERTRNSPAGTARIWLKSAVLERNLGNLELAHKLASEGIEKWPDFPKLWMVKAQLEGRDEARATYSLATKKCPNCVTLWCLAAELEPPIKARAILERIRARNPKSDKLWLESIRVEKRAGNEANARTLLSRALKECPKSGILWSEAIMSERPQGRKAKSTDAVKQCGDAHVICT</sequence>
<evidence type="ECO:0000313" key="2">
    <source>
        <dbReference type="Proteomes" id="UP001145114"/>
    </source>
</evidence>
<feature type="non-terminal residue" evidence="1">
    <location>
        <position position="777"/>
    </location>
</feature>
<keyword evidence="2" id="KW-1185">Reference proteome</keyword>
<accession>A0ACC1HH21</accession>
<reference evidence="1" key="1">
    <citation type="submission" date="2022-06" db="EMBL/GenBank/DDBJ databases">
        <title>Phylogenomic reconstructions and comparative analyses of Kickxellomycotina fungi.</title>
        <authorList>
            <person name="Reynolds N.K."/>
            <person name="Stajich J.E."/>
            <person name="Barry K."/>
            <person name="Grigoriev I.V."/>
            <person name="Crous P."/>
            <person name="Smith M.E."/>
        </authorList>
    </citation>
    <scope>NUCLEOTIDE SEQUENCE</scope>
    <source>
        <strain evidence="1">RSA 2271</strain>
    </source>
</reference>
<organism evidence="1 2">
    <name type="scientific">Spiromyces aspiralis</name>
    <dbReference type="NCBI Taxonomy" id="68401"/>
    <lineage>
        <taxon>Eukaryota</taxon>
        <taxon>Fungi</taxon>
        <taxon>Fungi incertae sedis</taxon>
        <taxon>Zoopagomycota</taxon>
        <taxon>Kickxellomycotina</taxon>
        <taxon>Kickxellomycetes</taxon>
        <taxon>Kickxellales</taxon>
        <taxon>Kickxellaceae</taxon>
        <taxon>Spiromyces</taxon>
    </lineage>
</organism>
<dbReference type="EMBL" id="JAMZIH010005778">
    <property type="protein sequence ID" value="KAJ1674665.1"/>
    <property type="molecule type" value="Genomic_DNA"/>
</dbReference>
<comment type="caution">
    <text evidence="1">The sequence shown here is derived from an EMBL/GenBank/DDBJ whole genome shotgun (WGS) entry which is preliminary data.</text>
</comment>
<protein>
    <submittedName>
        <fullName evidence="1">U4/U6 x U5 tri-snRNP complex subunit Prp1</fullName>
    </submittedName>
</protein>